<dbReference type="OrthoDB" id="347414at2759"/>
<gene>
    <name evidence="2" type="ORF">EBH_0021460</name>
</gene>
<evidence type="ECO:0000313" key="3">
    <source>
        <dbReference type="Proteomes" id="UP000030750"/>
    </source>
</evidence>
<dbReference type="Pfam" id="PF11054">
    <property type="entry name" value="Surface_antigen"/>
    <property type="match status" value="1"/>
</dbReference>
<sequence length="251" mass="26281">MAPLGLSTYACVALLLLGKSSGVASANTVSYTVTVEKEGSCLTDINKARQAVGFADLVQATAGADGKRLPDKVGETPEDDFNSSAWKPVCKALLPNGTYAFKSLKSDSPECSAIVEEWKGFYKNFNGMPPPKSKDTQLYKDQNNVSFVAMYNPSSGATADCRVVTCTKTTQASSRGLARAGPGGTEPKVETGYALICMTVPDVLPENNSTAPFTEDQWSQIVTAFEGSAPTVVPSLLGLAAAALCATTSLL</sequence>
<dbReference type="InterPro" id="IPR021288">
    <property type="entry name" value="Surface_antigen"/>
</dbReference>
<accession>U6L8Y3</accession>
<keyword evidence="3" id="KW-1185">Reference proteome</keyword>
<reference evidence="2" key="2">
    <citation type="submission" date="2013-10" db="EMBL/GenBank/DDBJ databases">
        <authorList>
            <person name="Aslett M."/>
        </authorList>
    </citation>
    <scope>NUCLEOTIDE SEQUENCE [LARGE SCALE GENOMIC DNA]</scope>
    <source>
        <strain evidence="2">Houghton</strain>
    </source>
</reference>
<dbReference type="Proteomes" id="UP000030750">
    <property type="component" value="Unassembled WGS sequence"/>
</dbReference>
<evidence type="ECO:0000313" key="2">
    <source>
        <dbReference type="EMBL" id="CDJ45668.1"/>
    </source>
</evidence>
<dbReference type="AlphaFoldDB" id="U6L8Y3"/>
<evidence type="ECO:0000256" key="1">
    <source>
        <dbReference type="SAM" id="SignalP"/>
    </source>
</evidence>
<protein>
    <submittedName>
        <fullName evidence="2">SAG family member</fullName>
    </submittedName>
</protein>
<dbReference type="VEuPathDB" id="ToxoDB:EBH_0021460"/>
<feature type="signal peptide" evidence="1">
    <location>
        <begin position="1"/>
        <end position="26"/>
    </location>
</feature>
<dbReference type="EMBL" id="HG710174">
    <property type="protein sequence ID" value="CDJ45668.1"/>
    <property type="molecule type" value="Genomic_DNA"/>
</dbReference>
<organism evidence="2 3">
    <name type="scientific">Eimeria brunetti</name>
    <dbReference type="NCBI Taxonomy" id="51314"/>
    <lineage>
        <taxon>Eukaryota</taxon>
        <taxon>Sar</taxon>
        <taxon>Alveolata</taxon>
        <taxon>Apicomplexa</taxon>
        <taxon>Conoidasida</taxon>
        <taxon>Coccidia</taxon>
        <taxon>Eucoccidiorida</taxon>
        <taxon>Eimeriorina</taxon>
        <taxon>Eimeriidae</taxon>
        <taxon>Eimeria</taxon>
    </lineage>
</organism>
<proteinExistence type="predicted"/>
<keyword evidence="1" id="KW-0732">Signal</keyword>
<reference evidence="2" key="1">
    <citation type="submission" date="2013-10" db="EMBL/GenBank/DDBJ databases">
        <title>Genomic analysis of the causative agents of coccidiosis in chickens.</title>
        <authorList>
            <person name="Reid A.J."/>
            <person name="Blake D."/>
            <person name="Billington K."/>
            <person name="Browne H."/>
            <person name="Dunn M."/>
            <person name="Hung S."/>
            <person name="Kawahara F."/>
            <person name="Miranda-Saavedra D."/>
            <person name="Mourier T."/>
            <person name="Nagra H."/>
            <person name="Otto T.D."/>
            <person name="Rawlings N."/>
            <person name="Sanchez A."/>
            <person name="Sanders M."/>
            <person name="Subramaniam C."/>
            <person name="Tay Y."/>
            <person name="Dear P."/>
            <person name="Doerig C."/>
            <person name="Gruber A."/>
            <person name="Parkinson J."/>
            <person name="Shirley M."/>
            <person name="Wan K.L."/>
            <person name="Berriman M."/>
            <person name="Tomley F."/>
            <person name="Pain A."/>
        </authorList>
    </citation>
    <scope>NUCLEOTIDE SEQUENCE [LARGE SCALE GENOMIC DNA]</scope>
    <source>
        <strain evidence="2">Houghton</strain>
    </source>
</reference>
<name>U6L8Y3_9EIME</name>
<feature type="chain" id="PRO_5004672236" evidence="1">
    <location>
        <begin position="27"/>
        <end position="251"/>
    </location>
</feature>